<protein>
    <submittedName>
        <fullName evidence="3">Transposase</fullName>
    </submittedName>
</protein>
<dbReference type="Pfam" id="PF13701">
    <property type="entry name" value="DDE_Tnp_1_4"/>
    <property type="match status" value="1"/>
</dbReference>
<reference evidence="4" key="1">
    <citation type="journal article" date="2019" name="Int. J. Syst. Evol. Microbiol.">
        <title>The Global Catalogue of Microorganisms (GCM) 10K type strain sequencing project: providing services to taxonomists for standard genome sequencing and annotation.</title>
        <authorList>
            <consortium name="The Broad Institute Genomics Platform"/>
            <consortium name="The Broad Institute Genome Sequencing Center for Infectious Disease"/>
            <person name="Wu L."/>
            <person name="Ma J."/>
        </authorList>
    </citation>
    <scope>NUCLEOTIDE SEQUENCE [LARGE SCALE GENOMIC DNA]</scope>
    <source>
        <strain evidence="4">CGMCC 4.7682</strain>
    </source>
</reference>
<dbReference type="Proteomes" id="UP001595764">
    <property type="component" value="Unassembled WGS sequence"/>
</dbReference>
<evidence type="ECO:0000256" key="1">
    <source>
        <dbReference type="SAM" id="MobiDB-lite"/>
    </source>
</evidence>
<proteinExistence type="predicted"/>
<evidence type="ECO:0000313" key="3">
    <source>
        <dbReference type="EMBL" id="MFC3513385.1"/>
    </source>
</evidence>
<evidence type="ECO:0000313" key="4">
    <source>
        <dbReference type="Proteomes" id="UP001595764"/>
    </source>
</evidence>
<feature type="compositionally biased region" description="Low complexity" evidence="1">
    <location>
        <begin position="14"/>
        <end position="32"/>
    </location>
</feature>
<dbReference type="EMBL" id="JBHRWI010000029">
    <property type="protein sequence ID" value="MFC3513385.1"/>
    <property type="molecule type" value="Genomic_DNA"/>
</dbReference>
<keyword evidence="4" id="KW-1185">Reference proteome</keyword>
<comment type="caution">
    <text evidence="3">The sequence shown here is derived from an EMBL/GenBank/DDBJ whole genome shotgun (WGS) entry which is preliminary data.</text>
</comment>
<feature type="region of interest" description="Disordered" evidence="1">
    <location>
        <begin position="1"/>
        <end position="37"/>
    </location>
</feature>
<evidence type="ECO:0000259" key="2">
    <source>
        <dbReference type="Pfam" id="PF13701"/>
    </source>
</evidence>
<dbReference type="InterPro" id="IPR025668">
    <property type="entry name" value="Tnp_DDE_dom"/>
</dbReference>
<dbReference type="RefSeq" id="WP_377868175.1">
    <property type="nucleotide sequence ID" value="NZ_JBHMAY010000004.1"/>
</dbReference>
<feature type="domain" description="Transposase DDE" evidence="2">
    <location>
        <begin position="66"/>
        <end position="168"/>
    </location>
</feature>
<name>A0ABV7QNB8_9PSEU</name>
<sequence>MPRSRKPPAPRSPTPHATASASPPASSSAASATPPPATRPGNCFPIYRYQAVFTNTGLGTAAAETCHRGRAGTIEQIFADLNDSALAHFPSGRFHANAAWLALAAITHNLLRAAGSLASPFHARARTGTIRAQLIAVAARITRTARTTALRLPRAWPRSASFLSLFTATHRQT</sequence>
<organism evidence="3 4">
    <name type="scientific">Amycolatopsis halotolerans</name>
    <dbReference type="NCBI Taxonomy" id="330083"/>
    <lineage>
        <taxon>Bacteria</taxon>
        <taxon>Bacillati</taxon>
        <taxon>Actinomycetota</taxon>
        <taxon>Actinomycetes</taxon>
        <taxon>Pseudonocardiales</taxon>
        <taxon>Pseudonocardiaceae</taxon>
        <taxon>Amycolatopsis</taxon>
    </lineage>
</organism>
<accession>A0ABV7QNB8</accession>
<gene>
    <name evidence="3" type="ORF">ACFORO_24665</name>
</gene>